<dbReference type="InterPro" id="IPR006311">
    <property type="entry name" value="TAT_signal"/>
</dbReference>
<organism evidence="3 4">
    <name type="scientific">Paracandidimonas soli</name>
    <dbReference type="NCBI Taxonomy" id="1917182"/>
    <lineage>
        <taxon>Bacteria</taxon>
        <taxon>Pseudomonadati</taxon>
        <taxon>Pseudomonadota</taxon>
        <taxon>Betaproteobacteria</taxon>
        <taxon>Burkholderiales</taxon>
        <taxon>Alcaligenaceae</taxon>
        <taxon>Paracandidimonas</taxon>
    </lineage>
</organism>
<evidence type="ECO:0000313" key="3">
    <source>
        <dbReference type="EMBL" id="TCV01491.1"/>
    </source>
</evidence>
<feature type="chain" id="PRO_5020307353" evidence="2">
    <location>
        <begin position="26"/>
        <end position="326"/>
    </location>
</feature>
<name>A0A4R3VBN4_9BURK</name>
<dbReference type="CDD" id="cd07012">
    <property type="entry name" value="PBP2_Bug_TTT"/>
    <property type="match status" value="1"/>
</dbReference>
<protein>
    <submittedName>
        <fullName evidence="3">Secreted protein</fullName>
    </submittedName>
</protein>
<evidence type="ECO:0000256" key="1">
    <source>
        <dbReference type="ARBA" id="ARBA00006987"/>
    </source>
</evidence>
<sequence>MRQSRRNFLYGAAAGALALHGRAWAAPGNWPDRSIQLVMGYPSGGATDGVMRPLEMILQRELGQPVVFDYRPGAGATIAATHTARAKPDGYTLHVTDSGPMTILPNGKQLAYDPLKDFTPIGLVCEGASIIVAHPSLPVSNLGELIALAKEEPGQLHYGTSGLGGAAHLSGELFQAVTGASLEHVPYKGGSQAAIDLVGGQIPLAFASTGTALPFVETGKMKPLAVTSRNRVAIFPDVPTVAEAGYPDYDATVWFAIVAPPSLPRHIVDKAHTALQTALNTPEAGNALRAQGYEPAPGSPEDLQRRIQADNEKWRALIRDKQIKFQ</sequence>
<dbReference type="InterPro" id="IPR005064">
    <property type="entry name" value="BUG"/>
</dbReference>
<comment type="caution">
    <text evidence="3">The sequence shown here is derived from an EMBL/GenBank/DDBJ whole genome shotgun (WGS) entry which is preliminary data.</text>
</comment>
<proteinExistence type="inferred from homology"/>
<dbReference type="EMBL" id="SMBX01000002">
    <property type="protein sequence ID" value="TCV01491.1"/>
    <property type="molecule type" value="Genomic_DNA"/>
</dbReference>
<reference evidence="3 4" key="1">
    <citation type="submission" date="2019-03" db="EMBL/GenBank/DDBJ databases">
        <title>Genomic Encyclopedia of Type Strains, Phase IV (KMG-IV): sequencing the most valuable type-strain genomes for metagenomic binning, comparative biology and taxonomic classification.</title>
        <authorList>
            <person name="Goeker M."/>
        </authorList>
    </citation>
    <scope>NUCLEOTIDE SEQUENCE [LARGE SCALE GENOMIC DNA]</scope>
    <source>
        <strain evidence="3 4">DSM 100048</strain>
    </source>
</reference>
<keyword evidence="2" id="KW-0732">Signal</keyword>
<dbReference type="PIRSF" id="PIRSF017082">
    <property type="entry name" value="YflP"/>
    <property type="match status" value="1"/>
</dbReference>
<dbReference type="Gene3D" id="3.40.190.150">
    <property type="entry name" value="Bordetella uptake gene, domain 1"/>
    <property type="match status" value="1"/>
</dbReference>
<evidence type="ECO:0000256" key="2">
    <source>
        <dbReference type="SAM" id="SignalP"/>
    </source>
</evidence>
<dbReference type="Proteomes" id="UP000294692">
    <property type="component" value="Unassembled WGS sequence"/>
</dbReference>
<dbReference type="Gene3D" id="3.40.190.10">
    <property type="entry name" value="Periplasmic binding protein-like II"/>
    <property type="match status" value="1"/>
</dbReference>
<dbReference type="Pfam" id="PF03401">
    <property type="entry name" value="TctC"/>
    <property type="match status" value="1"/>
</dbReference>
<evidence type="ECO:0000313" key="4">
    <source>
        <dbReference type="Proteomes" id="UP000294692"/>
    </source>
</evidence>
<dbReference type="PANTHER" id="PTHR42928">
    <property type="entry name" value="TRICARBOXYLATE-BINDING PROTEIN"/>
    <property type="match status" value="1"/>
</dbReference>
<accession>A0A4R3VBN4</accession>
<dbReference type="PROSITE" id="PS51318">
    <property type="entry name" value="TAT"/>
    <property type="match status" value="1"/>
</dbReference>
<dbReference type="PANTHER" id="PTHR42928:SF5">
    <property type="entry name" value="BLR1237 PROTEIN"/>
    <property type="match status" value="1"/>
</dbReference>
<dbReference type="SUPFAM" id="SSF53850">
    <property type="entry name" value="Periplasmic binding protein-like II"/>
    <property type="match status" value="1"/>
</dbReference>
<comment type="similarity">
    <text evidence="1">Belongs to the UPF0065 (bug) family.</text>
</comment>
<dbReference type="InterPro" id="IPR019546">
    <property type="entry name" value="TAT_signal_bac_arc"/>
</dbReference>
<keyword evidence="4" id="KW-1185">Reference proteome</keyword>
<dbReference type="InterPro" id="IPR042100">
    <property type="entry name" value="Bug_dom1"/>
</dbReference>
<dbReference type="AlphaFoldDB" id="A0A4R3VBN4"/>
<gene>
    <name evidence="3" type="ORF">EV686_102203</name>
</gene>
<dbReference type="NCBIfam" id="TIGR01409">
    <property type="entry name" value="TAT_signal_seq"/>
    <property type="match status" value="1"/>
</dbReference>
<feature type="signal peptide" evidence="2">
    <location>
        <begin position="1"/>
        <end position="25"/>
    </location>
</feature>
<dbReference type="RefSeq" id="WP_165972501.1">
    <property type="nucleotide sequence ID" value="NZ_JBHRVM010000001.1"/>
</dbReference>